<proteinExistence type="predicted"/>
<dbReference type="AlphaFoldDB" id="A0A2Z7CXH5"/>
<gene>
    <name evidence="2" type="ORF">F511_13113</name>
</gene>
<dbReference type="Proteomes" id="UP000250235">
    <property type="component" value="Unassembled WGS sequence"/>
</dbReference>
<name>A0A2Z7CXH5_9LAMI</name>
<protein>
    <submittedName>
        <fullName evidence="2">Uncharacterized protein</fullName>
    </submittedName>
</protein>
<evidence type="ECO:0000313" key="2">
    <source>
        <dbReference type="EMBL" id="KZV51701.1"/>
    </source>
</evidence>
<organism evidence="2 3">
    <name type="scientific">Dorcoceras hygrometricum</name>
    <dbReference type="NCBI Taxonomy" id="472368"/>
    <lineage>
        <taxon>Eukaryota</taxon>
        <taxon>Viridiplantae</taxon>
        <taxon>Streptophyta</taxon>
        <taxon>Embryophyta</taxon>
        <taxon>Tracheophyta</taxon>
        <taxon>Spermatophyta</taxon>
        <taxon>Magnoliopsida</taxon>
        <taxon>eudicotyledons</taxon>
        <taxon>Gunneridae</taxon>
        <taxon>Pentapetalae</taxon>
        <taxon>asterids</taxon>
        <taxon>lamiids</taxon>
        <taxon>Lamiales</taxon>
        <taxon>Gesneriaceae</taxon>
        <taxon>Didymocarpoideae</taxon>
        <taxon>Trichosporeae</taxon>
        <taxon>Loxocarpinae</taxon>
        <taxon>Dorcoceras</taxon>
    </lineage>
</organism>
<feature type="transmembrane region" description="Helical" evidence="1">
    <location>
        <begin position="52"/>
        <end position="76"/>
    </location>
</feature>
<keyword evidence="1" id="KW-1133">Transmembrane helix</keyword>
<keyword evidence="1" id="KW-0812">Transmembrane</keyword>
<feature type="transmembrane region" description="Helical" evidence="1">
    <location>
        <begin position="24"/>
        <end position="45"/>
    </location>
</feature>
<reference evidence="2 3" key="1">
    <citation type="journal article" date="2015" name="Proc. Natl. Acad. Sci. U.S.A.">
        <title>The resurrection genome of Boea hygrometrica: A blueprint for survival of dehydration.</title>
        <authorList>
            <person name="Xiao L."/>
            <person name="Yang G."/>
            <person name="Zhang L."/>
            <person name="Yang X."/>
            <person name="Zhao S."/>
            <person name="Ji Z."/>
            <person name="Zhou Q."/>
            <person name="Hu M."/>
            <person name="Wang Y."/>
            <person name="Chen M."/>
            <person name="Xu Y."/>
            <person name="Jin H."/>
            <person name="Xiao X."/>
            <person name="Hu G."/>
            <person name="Bao F."/>
            <person name="Hu Y."/>
            <person name="Wan P."/>
            <person name="Li L."/>
            <person name="Deng X."/>
            <person name="Kuang T."/>
            <person name="Xiang C."/>
            <person name="Zhu J.K."/>
            <person name="Oliver M.J."/>
            <person name="He Y."/>
        </authorList>
    </citation>
    <scope>NUCLEOTIDE SEQUENCE [LARGE SCALE GENOMIC DNA]</scope>
    <source>
        <strain evidence="3">cv. XS01</strain>
    </source>
</reference>
<dbReference type="EMBL" id="KQ991572">
    <property type="protein sequence ID" value="KZV51701.1"/>
    <property type="molecule type" value="Genomic_DNA"/>
</dbReference>
<keyword evidence="3" id="KW-1185">Reference proteome</keyword>
<evidence type="ECO:0000313" key="3">
    <source>
        <dbReference type="Proteomes" id="UP000250235"/>
    </source>
</evidence>
<evidence type="ECO:0000256" key="1">
    <source>
        <dbReference type="SAM" id="Phobius"/>
    </source>
</evidence>
<keyword evidence="1" id="KW-0472">Membrane</keyword>
<accession>A0A2Z7CXH5</accession>
<sequence>MSLFALGCVLVIFPELILFRFEHIVVAGFSAYQIILFSFPAYVIAAYELSDILMLVLSAIAIPDLLVEPLGSLVFLSACDEN</sequence>